<evidence type="ECO:0000256" key="1">
    <source>
        <dbReference type="SAM" id="MobiDB-lite"/>
    </source>
</evidence>
<proteinExistence type="predicted"/>
<accession>A0A061ABC9</accession>
<dbReference type="HOGENOM" id="CLU_1325742_0_0_11"/>
<keyword evidence="4" id="KW-1185">Reference proteome</keyword>
<evidence type="ECO:0000313" key="2">
    <source>
        <dbReference type="EMBL" id="CDR16816.1"/>
    </source>
</evidence>
<dbReference type="Proteomes" id="UP000756710">
    <property type="component" value="Unassembled WGS sequence"/>
</dbReference>
<dbReference type="EMBL" id="JAGGLR010000003">
    <property type="protein sequence ID" value="MBP2060588.1"/>
    <property type="molecule type" value="Genomic_DNA"/>
</dbReference>
<feature type="region of interest" description="Disordered" evidence="1">
    <location>
        <begin position="159"/>
        <end position="181"/>
    </location>
</feature>
<evidence type="ECO:0000313" key="4">
    <source>
        <dbReference type="Proteomes" id="UP000756710"/>
    </source>
</evidence>
<name>A0A061ABC9_9ACTN</name>
<reference evidence="2" key="1">
    <citation type="submission" date="2014-05" db="EMBL/GenBank/DDBJ databases">
        <authorList>
            <person name="Horn Fabian"/>
        </authorList>
    </citation>
    <scope>NUCLEOTIDE SEQUENCE</scope>
</reference>
<sequence length="207" mass="22697">MADIVRDLLGTVQDLRKTLDKKLKEWNVEHAWVKQAITGLNSEANALKAEVTGITAAAKWGSAEVTGASAGFKLFNAEKTLFDLQEMRDKARGVDPDSLKASITAVERRVAATRTSLARTILRARTEITATRTIAEKAERDSRQALRRGMDALRKAEAAHRRQRTAASDARGPMPPGRVSNVQDINEASRAINELERRLSGLVRALG</sequence>
<dbReference type="RefSeq" id="WP_044579971.1">
    <property type="nucleotide sequence ID" value="NZ_CP136563.1"/>
</dbReference>
<dbReference type="EMBL" id="LK022848">
    <property type="protein sequence ID" value="CDR16816.1"/>
    <property type="molecule type" value="Genomic_DNA"/>
</dbReference>
<gene>
    <name evidence="3" type="ORF">J2Z30_001590</name>
    <name evidence="2" type="ORF">SIRAN9151</name>
</gene>
<reference evidence="3 4" key="2">
    <citation type="submission" date="2021-03" db="EMBL/GenBank/DDBJ databases">
        <title>Genomic Encyclopedia of Type Strains, Phase IV (KMG-IV): sequencing the most valuable type-strain genomes for metagenomic binning, comparative biology and taxonomic classification.</title>
        <authorList>
            <person name="Goeker M."/>
        </authorList>
    </citation>
    <scope>NUCLEOTIDE SEQUENCE [LARGE SCALE GENOMIC DNA]</scope>
    <source>
        <strain evidence="3 4">DSM 41954</strain>
    </source>
</reference>
<organism evidence="2">
    <name type="scientific">Streptomyces iranensis</name>
    <dbReference type="NCBI Taxonomy" id="576784"/>
    <lineage>
        <taxon>Bacteria</taxon>
        <taxon>Bacillati</taxon>
        <taxon>Actinomycetota</taxon>
        <taxon>Actinomycetes</taxon>
        <taxon>Kitasatosporales</taxon>
        <taxon>Streptomycetaceae</taxon>
        <taxon>Streptomyces</taxon>
        <taxon>Streptomyces violaceusniger group</taxon>
    </lineage>
</organism>
<protein>
    <submittedName>
        <fullName evidence="2">Uncharacterized protein</fullName>
    </submittedName>
</protein>
<evidence type="ECO:0000313" key="3">
    <source>
        <dbReference type="EMBL" id="MBP2060588.1"/>
    </source>
</evidence>
<dbReference type="AlphaFoldDB" id="A0A061ABC9"/>
<dbReference type="GeneID" id="32472236"/>